<dbReference type="NCBIfam" id="TIGR01880">
    <property type="entry name" value="Ac-peptdase-euk"/>
    <property type="match status" value="1"/>
</dbReference>
<dbReference type="PROSITE" id="PS00758">
    <property type="entry name" value="ARGE_DAPE_CPG2_1"/>
    <property type="match status" value="1"/>
</dbReference>
<feature type="active site" evidence="9">
    <location>
        <position position="89"/>
    </location>
</feature>
<evidence type="ECO:0000256" key="2">
    <source>
        <dbReference type="ARBA" id="ARBA00006247"/>
    </source>
</evidence>
<feature type="binding site" evidence="10">
    <location>
        <position position="87"/>
    </location>
    <ligand>
        <name>Zn(2+)</name>
        <dbReference type="ChEBI" id="CHEBI:29105"/>
        <label>1</label>
    </ligand>
</feature>
<keyword evidence="7 10" id="KW-0862">Zinc</keyword>
<dbReference type="GO" id="GO:0005737">
    <property type="term" value="C:cytoplasm"/>
    <property type="evidence" value="ECO:0007669"/>
    <property type="project" value="UniProtKB-SubCell"/>
</dbReference>
<evidence type="ECO:0000256" key="9">
    <source>
        <dbReference type="PIRSR" id="PIRSR036696-1"/>
    </source>
</evidence>
<feature type="binding site" evidence="10">
    <location>
        <position position="182"/>
    </location>
    <ligand>
        <name>Zn(2+)</name>
        <dbReference type="ChEBI" id="CHEBI:29105"/>
        <label>1</label>
    </ligand>
</feature>
<comment type="similarity">
    <text evidence="2">Belongs to the peptidase M20A family.</text>
</comment>
<reference evidence="12 13" key="1">
    <citation type="submission" date="2024-11" db="EMBL/GenBank/DDBJ databases">
        <title>Chromosome-level genome assembly of the freshwater bivalve Anodonta woodiana.</title>
        <authorList>
            <person name="Chen X."/>
        </authorList>
    </citation>
    <scope>NUCLEOTIDE SEQUENCE [LARGE SCALE GENOMIC DNA]</scope>
    <source>
        <strain evidence="12">MN2024</strain>
        <tissue evidence="12">Gills</tissue>
    </source>
</reference>
<organism evidence="12 13">
    <name type="scientific">Sinanodonta woodiana</name>
    <name type="common">Chinese pond mussel</name>
    <name type="synonym">Anodonta woodiana</name>
    <dbReference type="NCBI Taxonomy" id="1069815"/>
    <lineage>
        <taxon>Eukaryota</taxon>
        <taxon>Metazoa</taxon>
        <taxon>Spiralia</taxon>
        <taxon>Lophotrochozoa</taxon>
        <taxon>Mollusca</taxon>
        <taxon>Bivalvia</taxon>
        <taxon>Autobranchia</taxon>
        <taxon>Heteroconchia</taxon>
        <taxon>Palaeoheterodonta</taxon>
        <taxon>Unionida</taxon>
        <taxon>Unionoidea</taxon>
        <taxon>Unionidae</taxon>
        <taxon>Unioninae</taxon>
        <taxon>Sinanodonta</taxon>
    </lineage>
</organism>
<evidence type="ECO:0000259" key="11">
    <source>
        <dbReference type="Pfam" id="PF07687"/>
    </source>
</evidence>
<dbReference type="PROSITE" id="PS00759">
    <property type="entry name" value="ARGE_DAPE_CPG2_2"/>
    <property type="match status" value="1"/>
</dbReference>
<feature type="binding site" evidence="10">
    <location>
        <position position="120"/>
    </location>
    <ligand>
        <name>Zn(2+)</name>
        <dbReference type="ChEBI" id="CHEBI:29105"/>
        <label>2</label>
    </ligand>
</feature>
<dbReference type="Pfam" id="PF07687">
    <property type="entry name" value="M20_dimer"/>
    <property type="match status" value="1"/>
</dbReference>
<evidence type="ECO:0000256" key="10">
    <source>
        <dbReference type="PIRSR" id="PIRSR036696-2"/>
    </source>
</evidence>
<protein>
    <recommendedName>
        <fullName evidence="3">N-acyl-aliphatic-L-amino acid amidohydrolase</fullName>
        <ecNumber evidence="3">3.5.1.14</ecNumber>
    </recommendedName>
    <alternativeName>
        <fullName evidence="8">N-acyl-L-amino-acid amidohydrolase</fullName>
    </alternativeName>
</protein>
<dbReference type="InterPro" id="IPR052083">
    <property type="entry name" value="Aminoacylase-1_M20A"/>
</dbReference>
<dbReference type="FunFam" id="1.10.150.900:FF:000001">
    <property type="entry name" value="Aminoacylase-1, putative"/>
    <property type="match status" value="1"/>
</dbReference>
<feature type="binding site" evidence="10">
    <location>
        <position position="155"/>
    </location>
    <ligand>
        <name>Zn(2+)</name>
        <dbReference type="ChEBI" id="CHEBI:29105"/>
        <label>2</label>
    </ligand>
</feature>
<feature type="binding site" evidence="10">
    <location>
        <position position="120"/>
    </location>
    <ligand>
        <name>Zn(2+)</name>
        <dbReference type="ChEBI" id="CHEBI:29105"/>
        <label>1</label>
    </ligand>
</feature>
<comment type="subcellular location">
    <subcellularLocation>
        <location evidence="1">Cytoplasm</location>
    </subcellularLocation>
</comment>
<dbReference type="PIRSF" id="PIRSF036696">
    <property type="entry name" value="ACY-1"/>
    <property type="match status" value="1"/>
</dbReference>
<sequence>MAAVQTVNEKMKGHAEDPAVTNFREYLRIKTVHPRPDYDGAIAFLGRMSEEIGLPMKQIEVSPGKIIVLMTWEGTNPSLPSILLNSHTDVVPVFAEHWKVDPFSAEKFENGDIYARGTQDMKSVGIQYLEAVRKLKNEGKKLKRTIHLSFVPDEEIGGNLGMGLFVDHEEFKKLNVGFALDEGLANPTEAYTVFYGERRAWWLRVNCTGNPGHGSRFIENTAAEKLRKVINSFLEFRAEEEEKLKGNSCLRLGDVTTVNLTMLEGGVQYNVVPRELAAGFDIRIPPEVDLKAFEVKIKSWCEAAGNGVTHEFIQKSEGHSVTSIHGTDPWWNAFIAACKGIGMKVEPEIFPAATDSRFLRDAGYTAVGFSPMNKTPILLHDHNEYLNENIFLKGIDIYCVIIPALADVSSD</sequence>
<keyword evidence="4" id="KW-0963">Cytoplasm</keyword>
<comment type="cofactor">
    <cofactor evidence="10">
        <name>Zn(2+)</name>
        <dbReference type="ChEBI" id="CHEBI:29105"/>
    </cofactor>
    <text evidence="10">Binds 2 Zn(2+) ions per subunit.</text>
</comment>
<dbReference type="InterPro" id="IPR002933">
    <property type="entry name" value="Peptidase_M20"/>
</dbReference>
<evidence type="ECO:0000256" key="6">
    <source>
        <dbReference type="ARBA" id="ARBA00022801"/>
    </source>
</evidence>
<evidence type="ECO:0000256" key="7">
    <source>
        <dbReference type="ARBA" id="ARBA00022833"/>
    </source>
</evidence>
<gene>
    <name evidence="12" type="ORF">ACJMK2_017154</name>
</gene>
<dbReference type="PANTHER" id="PTHR45892">
    <property type="entry name" value="AMINOACYLASE-1"/>
    <property type="match status" value="1"/>
</dbReference>
<evidence type="ECO:0000313" key="12">
    <source>
        <dbReference type="EMBL" id="KAL3853623.1"/>
    </source>
</evidence>
<dbReference type="Gene3D" id="3.40.630.10">
    <property type="entry name" value="Zn peptidases"/>
    <property type="match status" value="1"/>
</dbReference>
<dbReference type="FunFam" id="3.40.630.10:FF:000019">
    <property type="entry name" value="Aminoacylase 1"/>
    <property type="match status" value="1"/>
</dbReference>
<dbReference type="CDD" id="cd05646">
    <property type="entry name" value="M20_AcylaseI_like"/>
    <property type="match status" value="1"/>
</dbReference>
<dbReference type="InterPro" id="IPR001261">
    <property type="entry name" value="ArgE/DapE_CS"/>
</dbReference>
<dbReference type="PANTHER" id="PTHR45892:SF1">
    <property type="entry name" value="AMINOACYLASE-1"/>
    <property type="match status" value="1"/>
</dbReference>
<dbReference type="EMBL" id="JBJQND010000015">
    <property type="protein sequence ID" value="KAL3853623.1"/>
    <property type="molecule type" value="Genomic_DNA"/>
</dbReference>
<dbReference type="GO" id="GO:0004046">
    <property type="term" value="F:aminoacylase activity"/>
    <property type="evidence" value="ECO:0007669"/>
    <property type="project" value="UniProtKB-EC"/>
</dbReference>
<proteinExistence type="inferred from homology"/>
<keyword evidence="13" id="KW-1185">Reference proteome</keyword>
<dbReference type="GO" id="GO:0046872">
    <property type="term" value="F:metal ion binding"/>
    <property type="evidence" value="ECO:0007669"/>
    <property type="project" value="UniProtKB-KW"/>
</dbReference>
<dbReference type="InterPro" id="IPR036264">
    <property type="entry name" value="Bact_exopeptidase_dim_dom"/>
</dbReference>
<dbReference type="Proteomes" id="UP001634394">
    <property type="component" value="Unassembled WGS sequence"/>
</dbReference>
<dbReference type="Pfam" id="PF01546">
    <property type="entry name" value="Peptidase_M20"/>
    <property type="match status" value="1"/>
</dbReference>
<keyword evidence="6" id="KW-0378">Hydrolase</keyword>
<feature type="active site" description="Proton acceptor" evidence="9">
    <location>
        <position position="154"/>
    </location>
</feature>
<evidence type="ECO:0000256" key="5">
    <source>
        <dbReference type="ARBA" id="ARBA00022723"/>
    </source>
</evidence>
<dbReference type="SUPFAM" id="SSF55031">
    <property type="entry name" value="Bacterial exopeptidase dimerisation domain"/>
    <property type="match status" value="1"/>
</dbReference>
<dbReference type="Gene3D" id="3.30.70.360">
    <property type="match status" value="1"/>
</dbReference>
<feature type="binding site" evidence="10">
    <location>
        <position position="380"/>
    </location>
    <ligand>
        <name>Zn(2+)</name>
        <dbReference type="ChEBI" id="CHEBI:29105"/>
        <label>2</label>
    </ligand>
</feature>
<dbReference type="SUPFAM" id="SSF53187">
    <property type="entry name" value="Zn-dependent exopeptidases"/>
    <property type="match status" value="1"/>
</dbReference>
<dbReference type="InterPro" id="IPR010159">
    <property type="entry name" value="N-acyl_aa_amidohydrolase"/>
</dbReference>
<dbReference type="EC" id="3.5.1.14" evidence="3"/>
<feature type="domain" description="Peptidase M20 dimerisation" evidence="11">
    <location>
        <begin position="195"/>
        <end position="305"/>
    </location>
</feature>
<comment type="caution">
    <text evidence="12">The sequence shown here is derived from an EMBL/GenBank/DDBJ whole genome shotgun (WGS) entry which is preliminary data.</text>
</comment>
<accession>A0ABD3UZD6</accession>
<evidence type="ECO:0000256" key="8">
    <source>
        <dbReference type="ARBA" id="ARBA00029656"/>
    </source>
</evidence>
<keyword evidence="5 10" id="KW-0479">Metal-binding</keyword>
<dbReference type="AlphaFoldDB" id="A0ABD3UZD6"/>
<evidence type="ECO:0000256" key="1">
    <source>
        <dbReference type="ARBA" id="ARBA00004496"/>
    </source>
</evidence>
<evidence type="ECO:0000313" key="13">
    <source>
        <dbReference type="Proteomes" id="UP001634394"/>
    </source>
</evidence>
<name>A0ABD3UZD6_SINWO</name>
<evidence type="ECO:0000256" key="3">
    <source>
        <dbReference type="ARBA" id="ARBA00011913"/>
    </source>
</evidence>
<dbReference type="FunFam" id="3.30.70.360:FF:000005">
    <property type="entry name" value="Putative Aminoacylase-1"/>
    <property type="match status" value="1"/>
</dbReference>
<dbReference type="InterPro" id="IPR011650">
    <property type="entry name" value="Peptidase_M20_dimer"/>
</dbReference>
<evidence type="ECO:0000256" key="4">
    <source>
        <dbReference type="ARBA" id="ARBA00022490"/>
    </source>
</evidence>
<dbReference type="Gene3D" id="1.10.150.900">
    <property type="match status" value="1"/>
</dbReference>